<dbReference type="InterPro" id="IPR029044">
    <property type="entry name" value="Nucleotide-diphossugar_trans"/>
</dbReference>
<dbReference type="GO" id="GO:0016757">
    <property type="term" value="F:glycosyltransferase activity"/>
    <property type="evidence" value="ECO:0007669"/>
    <property type="project" value="UniProtKB-KW"/>
</dbReference>
<comment type="caution">
    <text evidence="6">The sequence shown here is derived from an EMBL/GenBank/DDBJ whole genome shotgun (WGS) entry which is preliminary data.</text>
</comment>
<dbReference type="Gene3D" id="3.90.550.10">
    <property type="entry name" value="Spore Coat Polysaccharide Biosynthesis Protein SpsA, Chain A"/>
    <property type="match status" value="1"/>
</dbReference>
<evidence type="ECO:0000256" key="2">
    <source>
        <dbReference type="ARBA" id="ARBA00022676"/>
    </source>
</evidence>
<keyword evidence="3 6" id="KW-0808">Transferase</keyword>
<evidence type="ECO:0000259" key="5">
    <source>
        <dbReference type="Pfam" id="PF02709"/>
    </source>
</evidence>
<dbReference type="Proteomes" id="UP000248614">
    <property type="component" value="Unassembled WGS sequence"/>
</dbReference>
<feature type="domain" description="Glycosyltransferase 2-like" evidence="4">
    <location>
        <begin position="63"/>
        <end position="117"/>
    </location>
</feature>
<organism evidence="6 7">
    <name type="scientific">Sphingomonas hengshuiensis</name>
    <dbReference type="NCBI Taxonomy" id="1609977"/>
    <lineage>
        <taxon>Bacteria</taxon>
        <taxon>Pseudomonadati</taxon>
        <taxon>Pseudomonadota</taxon>
        <taxon>Alphaproteobacteria</taxon>
        <taxon>Sphingomonadales</taxon>
        <taxon>Sphingomonadaceae</taxon>
        <taxon>Sphingomonas</taxon>
    </lineage>
</organism>
<evidence type="ECO:0000259" key="4">
    <source>
        <dbReference type="Pfam" id="PF00535"/>
    </source>
</evidence>
<proteinExistence type="inferred from homology"/>
<protein>
    <submittedName>
        <fullName evidence="6">Sugar transferase</fullName>
    </submittedName>
</protein>
<dbReference type="Pfam" id="PF00535">
    <property type="entry name" value="Glycos_transf_2"/>
    <property type="match status" value="1"/>
</dbReference>
<evidence type="ECO:0000313" key="6">
    <source>
        <dbReference type="EMBL" id="PZO77893.1"/>
    </source>
</evidence>
<feature type="domain" description="Galactosyltransferase C-terminal" evidence="5">
    <location>
        <begin position="136"/>
        <end position="195"/>
    </location>
</feature>
<evidence type="ECO:0000313" key="7">
    <source>
        <dbReference type="Proteomes" id="UP000248614"/>
    </source>
</evidence>
<keyword evidence="2" id="KW-0328">Glycosyltransferase</keyword>
<reference evidence="6 7" key="1">
    <citation type="submission" date="2017-08" db="EMBL/GenBank/DDBJ databases">
        <title>Infants hospitalized years apart are colonized by the same room-sourced microbial strains.</title>
        <authorList>
            <person name="Brooks B."/>
            <person name="Olm M.R."/>
            <person name="Firek B.A."/>
            <person name="Baker R."/>
            <person name="Thomas B.C."/>
            <person name="Morowitz M.J."/>
            <person name="Banfield J.F."/>
        </authorList>
    </citation>
    <scope>NUCLEOTIDE SEQUENCE [LARGE SCALE GENOMIC DNA]</scope>
    <source>
        <strain evidence="6">S2_018_000_R3_110</strain>
    </source>
</reference>
<dbReference type="PANTHER" id="PTHR43179">
    <property type="entry name" value="RHAMNOSYLTRANSFERASE WBBL"/>
    <property type="match status" value="1"/>
</dbReference>
<name>A0A2W4Z6G9_9SPHN</name>
<dbReference type="Pfam" id="PF02709">
    <property type="entry name" value="Glyco_transf_7C"/>
    <property type="match status" value="1"/>
</dbReference>
<gene>
    <name evidence="6" type="ORF">DI632_07805</name>
</gene>
<accession>A0A2W4Z6G9</accession>
<dbReference type="SUPFAM" id="SSF53448">
    <property type="entry name" value="Nucleotide-diphospho-sugar transferases"/>
    <property type="match status" value="1"/>
</dbReference>
<evidence type="ECO:0000256" key="3">
    <source>
        <dbReference type="ARBA" id="ARBA00022679"/>
    </source>
</evidence>
<sequence>MSVCTLVRGRTAQLATLLSGLAGQRRAPDELVIAYMQDAAPAGLPDPGVPVRAIFVPGDPMPLAEARNAAAAAARGDRLIFLDVDCVPSPRLVERYAQALDHAPAVYLGEVRYLPPGPFDPARGVRHPARPALADDEIRPVSDHGELWGLSFALPRSAWDAAGGMDTGYVGYGAEETDFAWRLAAAGIPMAWVGGAMAYHQHHAVHIPPLHQFGAILRNATRFRARWGRWCMDYWLGQFADMHLIRWSPDTEAIELLREPTAAEVAASRREDALFS</sequence>
<dbReference type="AlphaFoldDB" id="A0A2W4Z6G9"/>
<dbReference type="InterPro" id="IPR001173">
    <property type="entry name" value="Glyco_trans_2-like"/>
</dbReference>
<comment type="similarity">
    <text evidence="1">Belongs to the glycosyltransferase 2 family.</text>
</comment>
<dbReference type="EMBL" id="QFNF01000016">
    <property type="protein sequence ID" value="PZO77893.1"/>
    <property type="molecule type" value="Genomic_DNA"/>
</dbReference>
<evidence type="ECO:0000256" key="1">
    <source>
        <dbReference type="ARBA" id="ARBA00006739"/>
    </source>
</evidence>
<dbReference type="PANTHER" id="PTHR43179:SF12">
    <property type="entry name" value="GALACTOFURANOSYLTRANSFERASE GLFT2"/>
    <property type="match status" value="1"/>
</dbReference>
<dbReference type="InterPro" id="IPR027791">
    <property type="entry name" value="Galactosyl_T_C"/>
</dbReference>